<dbReference type="InterPro" id="IPR045028">
    <property type="entry name" value="DinG/Rad3-like"/>
</dbReference>
<dbReference type="InterPro" id="IPR014013">
    <property type="entry name" value="Helic_SF1/SF2_ATP-bd_DinG/Rad3"/>
</dbReference>
<accession>A0ABQ7JGY0</accession>
<feature type="non-terminal residue" evidence="5">
    <location>
        <position position="1"/>
    </location>
</feature>
<dbReference type="InterPro" id="IPR002464">
    <property type="entry name" value="DNA/RNA_helicase_DEAH_CS"/>
</dbReference>
<comment type="caution">
    <text evidence="5">The sequence shown here is derived from an EMBL/GenBank/DDBJ whole genome shotgun (WGS) entry which is preliminary data.</text>
</comment>
<proteinExistence type="predicted"/>
<dbReference type="InterPro" id="IPR027417">
    <property type="entry name" value="P-loop_NTPase"/>
</dbReference>
<dbReference type="InterPro" id="IPR010614">
    <property type="entry name" value="RAD3-like_helicase_DEAD"/>
</dbReference>
<dbReference type="EMBL" id="JADAQX010000009">
    <property type="protein sequence ID" value="KAF8822985.1"/>
    <property type="molecule type" value="Genomic_DNA"/>
</dbReference>
<dbReference type="PROSITE" id="PS00690">
    <property type="entry name" value="DEAH_ATP_HELICASE"/>
    <property type="match status" value="1"/>
</dbReference>
<sequence length="162" mass="18528">FFFLQRHHTFCPFYASREMAEDAHIIFLPYNYLFDPTTRAAMKLNLKGSIIILDEAHNIEQVAEEAASFDLHQMDICRAVNAIAVVLSTLLEKANSSQQNISNSIETSTDGDIPDLRNLLELHKCLTHIDQWMAEVSLSQYFQRLKGPHALFSVKEIFSILE</sequence>
<dbReference type="PROSITE" id="PS51193">
    <property type="entry name" value="HELICASE_ATP_BIND_2"/>
    <property type="match status" value="1"/>
</dbReference>
<protein>
    <submittedName>
        <fullName evidence="5">Helicase</fullName>
    </submittedName>
</protein>
<dbReference type="Proteomes" id="UP000823046">
    <property type="component" value="Unassembled WGS sequence"/>
</dbReference>
<reference evidence="5 6" key="1">
    <citation type="journal article" date="2020" name="bioRxiv">
        <title>Metabolic contributions of an alphaproteobacterial endosymbiont in the apicomplexan Cardiosporidium cionae.</title>
        <authorList>
            <person name="Hunter E.S."/>
            <person name="Paight C.J."/>
            <person name="Lane C.E."/>
        </authorList>
    </citation>
    <scope>NUCLEOTIDE SEQUENCE [LARGE SCALE GENOMIC DNA]</scope>
    <source>
        <strain evidence="5">ESH_2018</strain>
    </source>
</reference>
<evidence type="ECO:0000256" key="3">
    <source>
        <dbReference type="ARBA" id="ARBA00022840"/>
    </source>
</evidence>
<evidence type="ECO:0000256" key="2">
    <source>
        <dbReference type="ARBA" id="ARBA00022801"/>
    </source>
</evidence>
<evidence type="ECO:0000313" key="5">
    <source>
        <dbReference type="EMBL" id="KAF8822985.1"/>
    </source>
</evidence>
<evidence type="ECO:0000256" key="1">
    <source>
        <dbReference type="ARBA" id="ARBA00022741"/>
    </source>
</evidence>
<keyword evidence="6" id="KW-1185">Reference proteome</keyword>
<evidence type="ECO:0000259" key="4">
    <source>
        <dbReference type="PROSITE" id="PS51193"/>
    </source>
</evidence>
<keyword evidence="2" id="KW-0378">Hydrolase</keyword>
<evidence type="ECO:0000313" key="6">
    <source>
        <dbReference type="Proteomes" id="UP000823046"/>
    </source>
</evidence>
<organism evidence="5 6">
    <name type="scientific">Cardiosporidium cionae</name>
    <dbReference type="NCBI Taxonomy" id="476202"/>
    <lineage>
        <taxon>Eukaryota</taxon>
        <taxon>Sar</taxon>
        <taxon>Alveolata</taxon>
        <taxon>Apicomplexa</taxon>
        <taxon>Aconoidasida</taxon>
        <taxon>Nephromycida</taxon>
        <taxon>Cardiosporidium</taxon>
    </lineage>
</organism>
<name>A0ABQ7JGY0_9APIC</name>
<feature type="domain" description="Helicase ATP-binding" evidence="4">
    <location>
        <begin position="1"/>
        <end position="103"/>
    </location>
</feature>
<keyword evidence="1" id="KW-0547">Nucleotide-binding</keyword>
<gene>
    <name evidence="5" type="ORF">IE077_001563</name>
</gene>
<dbReference type="PANTHER" id="PTHR11472">
    <property type="entry name" value="DNA REPAIR DEAD HELICASE RAD3/XP-D SUBFAMILY MEMBER"/>
    <property type="match status" value="1"/>
</dbReference>
<dbReference type="PANTHER" id="PTHR11472:SF34">
    <property type="entry name" value="REGULATOR OF TELOMERE ELONGATION HELICASE 1"/>
    <property type="match status" value="1"/>
</dbReference>
<feature type="non-terminal residue" evidence="5">
    <location>
        <position position="162"/>
    </location>
</feature>
<dbReference type="Gene3D" id="3.40.50.300">
    <property type="entry name" value="P-loop containing nucleotide triphosphate hydrolases"/>
    <property type="match status" value="1"/>
</dbReference>
<keyword evidence="3" id="KW-0067">ATP-binding</keyword>
<dbReference type="GO" id="GO:0004386">
    <property type="term" value="F:helicase activity"/>
    <property type="evidence" value="ECO:0007669"/>
    <property type="project" value="UniProtKB-KW"/>
</dbReference>
<dbReference type="Pfam" id="PF06733">
    <property type="entry name" value="DEAD_2"/>
    <property type="match status" value="1"/>
</dbReference>
<keyword evidence="5" id="KW-0347">Helicase</keyword>